<evidence type="ECO:0000313" key="2">
    <source>
        <dbReference type="Proteomes" id="UP001062846"/>
    </source>
</evidence>
<protein>
    <submittedName>
        <fullName evidence="1">Uncharacterized protein</fullName>
    </submittedName>
</protein>
<reference evidence="1" key="1">
    <citation type="submission" date="2022-02" db="EMBL/GenBank/DDBJ databases">
        <title>Plant Genome Project.</title>
        <authorList>
            <person name="Zhang R.-G."/>
        </authorList>
    </citation>
    <scope>NUCLEOTIDE SEQUENCE</scope>
    <source>
        <strain evidence="1">AT1</strain>
    </source>
</reference>
<sequence length="278" mass="30297">METSIRYGGDSKALKIHAKEKLFIDSNTRLQVHGELDTKSGAPSYLSAMIRHFYPDLSASLGVGVQYDRHEKLRYNVRGKKSIPVTTNGVLLFNIKGQFDVDKEFKQSKARGAAEFTLGILDFQDNQDVRLKVGYEVFDKVLMGGGGGGGGGGDGVVVEVVVKVEVVVVASCGGGVIVVVVVVEWWRWWLRWRWWLGGGGVVVVEVEVEVVVAWWWKRWLSGGGGGGCDGDGDGRSGGESGGCGGMVAVVEASWWWWKWWLSGGGGGGGVVVMEWWWK</sequence>
<dbReference type="Proteomes" id="UP001062846">
    <property type="component" value="Chromosome 6"/>
</dbReference>
<gene>
    <name evidence="1" type="ORF">RHMOL_Rhmol06G0011700</name>
</gene>
<name>A0ACC0N839_RHOML</name>
<keyword evidence="2" id="KW-1185">Reference proteome</keyword>
<dbReference type="EMBL" id="CM046393">
    <property type="protein sequence ID" value="KAI8549254.1"/>
    <property type="molecule type" value="Genomic_DNA"/>
</dbReference>
<accession>A0ACC0N839</accession>
<evidence type="ECO:0000313" key="1">
    <source>
        <dbReference type="EMBL" id="KAI8549254.1"/>
    </source>
</evidence>
<proteinExistence type="predicted"/>
<organism evidence="1 2">
    <name type="scientific">Rhododendron molle</name>
    <name type="common">Chinese azalea</name>
    <name type="synonym">Azalea mollis</name>
    <dbReference type="NCBI Taxonomy" id="49168"/>
    <lineage>
        <taxon>Eukaryota</taxon>
        <taxon>Viridiplantae</taxon>
        <taxon>Streptophyta</taxon>
        <taxon>Embryophyta</taxon>
        <taxon>Tracheophyta</taxon>
        <taxon>Spermatophyta</taxon>
        <taxon>Magnoliopsida</taxon>
        <taxon>eudicotyledons</taxon>
        <taxon>Gunneridae</taxon>
        <taxon>Pentapetalae</taxon>
        <taxon>asterids</taxon>
        <taxon>Ericales</taxon>
        <taxon>Ericaceae</taxon>
        <taxon>Ericoideae</taxon>
        <taxon>Rhodoreae</taxon>
        <taxon>Rhododendron</taxon>
    </lineage>
</organism>
<comment type="caution">
    <text evidence="1">The sequence shown here is derived from an EMBL/GenBank/DDBJ whole genome shotgun (WGS) entry which is preliminary data.</text>
</comment>